<dbReference type="Proteomes" id="UP000317484">
    <property type="component" value="Unassembled WGS sequence"/>
</dbReference>
<dbReference type="InterPro" id="IPR046036">
    <property type="entry name" value="DUF5994"/>
</dbReference>
<dbReference type="RefSeq" id="WP_142458696.1">
    <property type="nucleotide sequence ID" value="NZ_FXTJ01000004.1"/>
</dbReference>
<dbReference type="EMBL" id="FXTJ01000004">
    <property type="protein sequence ID" value="SMO77500.1"/>
    <property type="molecule type" value="Genomic_DNA"/>
</dbReference>
<evidence type="ECO:0000313" key="3">
    <source>
        <dbReference type="Proteomes" id="UP000317484"/>
    </source>
</evidence>
<name>A0A521E323_9ACTN</name>
<dbReference type="Pfam" id="PF19457">
    <property type="entry name" value="DUF5994"/>
    <property type="match status" value="1"/>
</dbReference>
<proteinExistence type="predicted"/>
<feature type="region of interest" description="Disordered" evidence="1">
    <location>
        <begin position="139"/>
        <end position="169"/>
    </location>
</feature>
<keyword evidence="3" id="KW-1185">Reference proteome</keyword>
<dbReference type="AlphaFoldDB" id="A0A521E323"/>
<organism evidence="2 3">
    <name type="scientific">Geodermatophilus aquaeductus</name>
    <dbReference type="NCBI Taxonomy" id="1564161"/>
    <lineage>
        <taxon>Bacteria</taxon>
        <taxon>Bacillati</taxon>
        <taxon>Actinomycetota</taxon>
        <taxon>Actinomycetes</taxon>
        <taxon>Geodermatophilales</taxon>
        <taxon>Geodermatophilaceae</taxon>
        <taxon>Geodermatophilus</taxon>
    </lineage>
</organism>
<accession>A0A521E323</accession>
<feature type="region of interest" description="Disordered" evidence="1">
    <location>
        <begin position="1"/>
        <end position="20"/>
    </location>
</feature>
<feature type="compositionally biased region" description="Basic and acidic residues" evidence="1">
    <location>
        <begin position="158"/>
        <end position="169"/>
    </location>
</feature>
<protein>
    <submittedName>
        <fullName evidence="2">Uncharacterized protein</fullName>
    </submittedName>
</protein>
<evidence type="ECO:0000256" key="1">
    <source>
        <dbReference type="SAM" id="MobiDB-lite"/>
    </source>
</evidence>
<evidence type="ECO:0000313" key="2">
    <source>
        <dbReference type="EMBL" id="SMO77500.1"/>
    </source>
</evidence>
<reference evidence="2 3" key="1">
    <citation type="submission" date="2017-05" db="EMBL/GenBank/DDBJ databases">
        <authorList>
            <person name="Varghese N."/>
            <person name="Submissions S."/>
        </authorList>
    </citation>
    <scope>NUCLEOTIDE SEQUENCE [LARGE SCALE GENOMIC DNA]</scope>
    <source>
        <strain evidence="2 3">DSM 46834</strain>
    </source>
</reference>
<gene>
    <name evidence="2" type="ORF">SAMN06273567_10477</name>
</gene>
<sequence length="169" mass="18483">MTTIRVTRRSSGDAGDAQAPTVRPGAVRLELIDPVSARTTLDGAWWPRTRDLNAELAPLLEELGRRGIRATRVAFNPDSWAAAPRRLRVGDRTVRLGWFRHLDPQLLNLTGDLRRGRLDLLVVPPDTSEADAQRAFAAATDRANGDEPTVLLSGLDRPGLDPDRGQPAP</sequence>